<evidence type="ECO:0000313" key="2">
    <source>
        <dbReference type="Proteomes" id="UP000509126"/>
    </source>
</evidence>
<dbReference type="PANTHER" id="PTHR47918:SF1">
    <property type="entry name" value="DNA-BINDING PROTEIN FIS"/>
    <property type="match status" value="1"/>
</dbReference>
<dbReference type="AlphaFoldDB" id="A0A4Y3IV96"/>
<dbReference type="Gene3D" id="1.10.10.60">
    <property type="entry name" value="Homeodomain-like"/>
    <property type="match status" value="1"/>
</dbReference>
<dbReference type="InterPro" id="IPR009057">
    <property type="entry name" value="Homeodomain-like_sf"/>
</dbReference>
<name>A0A4Y3IV96_ACILW</name>
<dbReference type="EMBL" id="CP054803">
    <property type="protein sequence ID" value="QKU21750.1"/>
    <property type="molecule type" value="Genomic_DNA"/>
</dbReference>
<dbReference type="InterPro" id="IPR002197">
    <property type="entry name" value="HTH_Fis"/>
</dbReference>
<accession>A0A4Y3IV96</accession>
<dbReference type="InterPro" id="IPR050207">
    <property type="entry name" value="Trans_regulatory_Fis"/>
</dbReference>
<dbReference type="PRINTS" id="PR01590">
    <property type="entry name" value="HTHFIS"/>
</dbReference>
<gene>
    <name evidence="1" type="ORF">FOB19_10265</name>
</gene>
<dbReference type="SUPFAM" id="SSF46689">
    <property type="entry name" value="Homeodomain-like"/>
    <property type="match status" value="1"/>
</dbReference>
<proteinExistence type="predicted"/>
<dbReference type="PANTHER" id="PTHR47918">
    <property type="entry name" value="DNA-BINDING PROTEIN FIS"/>
    <property type="match status" value="1"/>
</dbReference>
<dbReference type="GO" id="GO:0043565">
    <property type="term" value="F:sequence-specific DNA binding"/>
    <property type="evidence" value="ECO:0007669"/>
    <property type="project" value="InterPro"/>
</dbReference>
<reference evidence="1 2" key="1">
    <citation type="submission" date="2019-11" db="EMBL/GenBank/DDBJ databases">
        <title>FDA dAtabase for Regulatory Grade micrObial Sequences (FDA-ARGOS): Supporting development and validation of Infectious Disease Dx tests.</title>
        <authorList>
            <person name="Patel R."/>
            <person name="Rucinski S."/>
            <person name="Tallon L."/>
            <person name="Sadzewicz L."/>
            <person name="Vavikolanu K."/>
            <person name="Mehta A."/>
            <person name="Aluvathingal J."/>
            <person name="Nadendla S."/>
            <person name="Nandy P."/>
            <person name="Geyer C."/>
            <person name="Yan Y."/>
            <person name="Sichtig H."/>
        </authorList>
    </citation>
    <scope>NUCLEOTIDE SEQUENCE [LARGE SCALE GENOMIC DNA]</scope>
    <source>
        <strain evidence="1 2">FDAARGOS_557</strain>
    </source>
</reference>
<evidence type="ECO:0000313" key="1">
    <source>
        <dbReference type="EMBL" id="QKU21750.1"/>
    </source>
</evidence>
<dbReference type="Pfam" id="PF02954">
    <property type="entry name" value="HTH_8"/>
    <property type="match status" value="1"/>
</dbReference>
<dbReference type="RefSeq" id="WP_004646816.1">
    <property type="nucleotide sequence ID" value="NZ_BBSQ01000004.1"/>
</dbReference>
<organism evidence="1 2">
    <name type="scientific">Acinetobacter lwoffii</name>
    <dbReference type="NCBI Taxonomy" id="28090"/>
    <lineage>
        <taxon>Bacteria</taxon>
        <taxon>Pseudomonadati</taxon>
        <taxon>Pseudomonadota</taxon>
        <taxon>Gammaproteobacteria</taxon>
        <taxon>Moraxellales</taxon>
        <taxon>Moraxellaceae</taxon>
        <taxon>Acinetobacter</taxon>
    </lineage>
</organism>
<sequence length="74" mass="8371">MVEKNLLTISKEELEHIVEISKGDAFRAAVEQLEVHLLQIAIVKCRGNQTLTAETLGLNRGTLRKKLKHHGMMH</sequence>
<protein>
    <submittedName>
        <fullName evidence="1">Protein ninH</fullName>
    </submittedName>
</protein>
<dbReference type="Proteomes" id="UP000509126">
    <property type="component" value="Chromosome"/>
</dbReference>